<evidence type="ECO:0000313" key="2">
    <source>
        <dbReference type="Proteomes" id="UP001281410"/>
    </source>
</evidence>
<reference evidence="1" key="1">
    <citation type="journal article" date="2023" name="Plant J.">
        <title>Genome sequences and population genomics provide insights into the demographic history, inbreeding, and mutation load of two 'living fossil' tree species of Dipteronia.</title>
        <authorList>
            <person name="Feng Y."/>
            <person name="Comes H.P."/>
            <person name="Chen J."/>
            <person name="Zhu S."/>
            <person name="Lu R."/>
            <person name="Zhang X."/>
            <person name="Li P."/>
            <person name="Qiu J."/>
            <person name="Olsen K.M."/>
            <person name="Qiu Y."/>
        </authorList>
    </citation>
    <scope>NUCLEOTIDE SEQUENCE</scope>
    <source>
        <strain evidence="1">NBL</strain>
    </source>
</reference>
<dbReference type="PANTHER" id="PTHR36617:SF5">
    <property type="entry name" value="OS05G0421675 PROTEIN"/>
    <property type="match status" value="1"/>
</dbReference>
<dbReference type="AlphaFoldDB" id="A0AAE0B485"/>
<evidence type="ECO:0000313" key="1">
    <source>
        <dbReference type="EMBL" id="KAK3229092.1"/>
    </source>
</evidence>
<proteinExistence type="predicted"/>
<comment type="caution">
    <text evidence="1">The sequence shown here is derived from an EMBL/GenBank/DDBJ whole genome shotgun (WGS) entry which is preliminary data.</text>
</comment>
<dbReference type="Proteomes" id="UP001281410">
    <property type="component" value="Unassembled WGS sequence"/>
</dbReference>
<keyword evidence="2" id="KW-1185">Reference proteome</keyword>
<organism evidence="1 2">
    <name type="scientific">Dipteronia sinensis</name>
    <dbReference type="NCBI Taxonomy" id="43782"/>
    <lineage>
        <taxon>Eukaryota</taxon>
        <taxon>Viridiplantae</taxon>
        <taxon>Streptophyta</taxon>
        <taxon>Embryophyta</taxon>
        <taxon>Tracheophyta</taxon>
        <taxon>Spermatophyta</taxon>
        <taxon>Magnoliopsida</taxon>
        <taxon>eudicotyledons</taxon>
        <taxon>Gunneridae</taxon>
        <taxon>Pentapetalae</taxon>
        <taxon>rosids</taxon>
        <taxon>malvids</taxon>
        <taxon>Sapindales</taxon>
        <taxon>Sapindaceae</taxon>
        <taxon>Hippocastanoideae</taxon>
        <taxon>Acereae</taxon>
        <taxon>Dipteronia</taxon>
    </lineage>
</organism>
<dbReference type="EMBL" id="JANJYJ010000001">
    <property type="protein sequence ID" value="KAK3229092.1"/>
    <property type="molecule type" value="Genomic_DNA"/>
</dbReference>
<name>A0AAE0B485_9ROSI</name>
<gene>
    <name evidence="1" type="ORF">Dsin_000973</name>
</gene>
<sequence>MEGLVQVRSLTRIKGYWLNGLEICSGRNTIMEKIICAKYGVPLDSLLWNWNGGATGSSFTKAVGGLFSQGLTTAKVINDSLRIVVGRGDRARLWNDVFVDRISLKDAFPRVYTLVRNKAGVVRDFGAWEGNACKWDIHFRRPFFNLEVEQ</sequence>
<protein>
    <submittedName>
        <fullName evidence="1">Uncharacterized protein</fullName>
    </submittedName>
</protein>
<dbReference type="PANTHER" id="PTHR36617">
    <property type="entry name" value="PROTEIN, PUTATIVE-RELATED"/>
    <property type="match status" value="1"/>
</dbReference>
<accession>A0AAE0B485</accession>